<evidence type="ECO:0000256" key="2">
    <source>
        <dbReference type="ARBA" id="ARBA00022741"/>
    </source>
</evidence>
<name>A0A328KNZ9_9LACT</name>
<dbReference type="PANTHER" id="PTHR42939">
    <property type="entry name" value="ABC TRANSPORTER ATP-BINDING PROTEIN ALBC-RELATED"/>
    <property type="match status" value="1"/>
</dbReference>
<dbReference type="InterPro" id="IPR003439">
    <property type="entry name" value="ABC_transporter-like_ATP-bd"/>
</dbReference>
<dbReference type="GO" id="GO:0016887">
    <property type="term" value="F:ATP hydrolysis activity"/>
    <property type="evidence" value="ECO:0007669"/>
    <property type="project" value="InterPro"/>
</dbReference>
<evidence type="ECO:0000256" key="1">
    <source>
        <dbReference type="ARBA" id="ARBA00022448"/>
    </source>
</evidence>
<organism evidence="4 5">
    <name type="scientific">Dolosigranulum pigrum</name>
    <dbReference type="NCBI Taxonomy" id="29394"/>
    <lineage>
        <taxon>Bacteria</taxon>
        <taxon>Bacillati</taxon>
        <taxon>Bacillota</taxon>
        <taxon>Bacilli</taxon>
        <taxon>Lactobacillales</taxon>
        <taxon>Carnobacteriaceae</taxon>
        <taxon>Dolosigranulum</taxon>
    </lineage>
</organism>
<accession>A0A328KNZ9</accession>
<keyword evidence="2" id="KW-0547">Nucleotide-binding</keyword>
<sequence length="289" mass="33285">MSNAVEIKQLNVHYKNSEFSLGDVTINIPKGYIVGLIGENGAGKTTIINSILGLQKQYTGVVEIFGETMDLDNTELKEKIGVCFDEIYLPKNLKIKQVEDIYRKFYPRWDSNFFNQTLDFFNISQDKKIEECSQGMQKMFSIVLSMSHQPDFLVLDEPTSSLDPVKRQDVLEIFQTYIAEDEKRSILFSSHITTDIEQIADIVIFLKAGHVVFCEPITTLLYDYGMCHCTKEQFDQLHQTSMIAYKKETYGYSVLLNRKQIDNELPDHIEVEKPNLEFIMNLYAKGVIV</sequence>
<protein>
    <submittedName>
        <fullName evidence="4">Uncharacterized protein</fullName>
    </submittedName>
</protein>
<comment type="caution">
    <text evidence="4">The sequence shown here is derived from an EMBL/GenBank/DDBJ whole genome shotgun (WGS) entry which is preliminary data.</text>
</comment>
<dbReference type="PROSITE" id="PS00211">
    <property type="entry name" value="ABC_TRANSPORTER_1"/>
    <property type="match status" value="1"/>
</dbReference>
<dbReference type="GO" id="GO:0005524">
    <property type="term" value="F:ATP binding"/>
    <property type="evidence" value="ECO:0007669"/>
    <property type="project" value="UniProtKB-KW"/>
</dbReference>
<keyword evidence="1" id="KW-0813">Transport</keyword>
<dbReference type="SUPFAM" id="SSF52540">
    <property type="entry name" value="P-loop containing nucleoside triphosphate hydrolases"/>
    <property type="match status" value="1"/>
</dbReference>
<dbReference type="Proteomes" id="UP000249099">
    <property type="component" value="Unassembled WGS sequence"/>
</dbReference>
<dbReference type="InterPro" id="IPR027417">
    <property type="entry name" value="P-loop_NTPase"/>
</dbReference>
<dbReference type="InterPro" id="IPR017871">
    <property type="entry name" value="ABC_transporter-like_CS"/>
</dbReference>
<dbReference type="EMBL" id="NAQV01000006">
    <property type="protein sequence ID" value="RAN64382.1"/>
    <property type="molecule type" value="Genomic_DNA"/>
</dbReference>
<dbReference type="Gene3D" id="3.40.50.300">
    <property type="entry name" value="P-loop containing nucleotide triphosphate hydrolases"/>
    <property type="match status" value="1"/>
</dbReference>
<dbReference type="AlphaFoldDB" id="A0A328KNZ9"/>
<dbReference type="Pfam" id="PF00005">
    <property type="entry name" value="ABC_tran"/>
    <property type="match status" value="1"/>
</dbReference>
<gene>
    <name evidence="4" type="ORF">B8A44_02050</name>
</gene>
<evidence type="ECO:0000256" key="3">
    <source>
        <dbReference type="ARBA" id="ARBA00022840"/>
    </source>
</evidence>
<dbReference type="PROSITE" id="PS50893">
    <property type="entry name" value="ABC_TRANSPORTER_2"/>
    <property type="match status" value="1"/>
</dbReference>
<dbReference type="SMART" id="SM00382">
    <property type="entry name" value="AAA"/>
    <property type="match status" value="1"/>
</dbReference>
<dbReference type="PANTHER" id="PTHR42939:SF3">
    <property type="entry name" value="ABC TRANSPORTER ATP-BINDING COMPONENT"/>
    <property type="match status" value="1"/>
</dbReference>
<dbReference type="InterPro" id="IPR003593">
    <property type="entry name" value="AAA+_ATPase"/>
</dbReference>
<dbReference type="RefSeq" id="WP_112789823.1">
    <property type="nucleotide sequence ID" value="NZ_CP040422.1"/>
</dbReference>
<proteinExistence type="predicted"/>
<evidence type="ECO:0000313" key="5">
    <source>
        <dbReference type="Proteomes" id="UP000249099"/>
    </source>
</evidence>
<dbReference type="InterPro" id="IPR051782">
    <property type="entry name" value="ABC_Transporter_VariousFunc"/>
</dbReference>
<reference evidence="4 5" key="1">
    <citation type="submission" date="2017-03" db="EMBL/GenBank/DDBJ databases">
        <title>wgs assembly of Dolosigranulum pigrum KPL CDC strains.</title>
        <authorList>
            <person name="Brugger S.D."/>
            <person name="Pettigrew M."/>
            <person name="Kong Y."/>
            <person name="Lemon K.P."/>
        </authorList>
    </citation>
    <scope>NUCLEOTIDE SEQUENCE [LARGE SCALE GENOMIC DNA]</scope>
    <source>
        <strain evidence="4 5">KPL1931_CDC4294-98</strain>
    </source>
</reference>
<keyword evidence="3" id="KW-0067">ATP-binding</keyword>
<dbReference type="CDD" id="cd03230">
    <property type="entry name" value="ABC_DR_subfamily_A"/>
    <property type="match status" value="1"/>
</dbReference>
<evidence type="ECO:0000313" key="4">
    <source>
        <dbReference type="EMBL" id="RAN64382.1"/>
    </source>
</evidence>